<name>A0ABR3BPT4_9TREE</name>
<dbReference type="Proteomes" id="UP000054399">
    <property type="component" value="Unassembled WGS sequence"/>
</dbReference>
<protein>
    <submittedName>
        <fullName evidence="1">Uncharacterized protein</fullName>
    </submittedName>
</protein>
<keyword evidence="2" id="KW-1185">Reference proteome</keyword>
<dbReference type="GeneID" id="91991773"/>
<reference evidence="1" key="2">
    <citation type="submission" date="2024-01" db="EMBL/GenBank/DDBJ databases">
        <title>Comparative genomics of Cryptococcus and Kwoniella reveals pathogenesis evolution and contrasting modes of karyotype evolution via chromosome fusion or intercentromeric recombination.</title>
        <authorList>
            <person name="Coelho M.A."/>
            <person name="David-Palma M."/>
            <person name="Shea T."/>
            <person name="Bowers K."/>
            <person name="Mcginley-Smith S."/>
            <person name="Mohammad A.W."/>
            <person name="Gnirke A."/>
            <person name="Yurkov A.M."/>
            <person name="Nowrousian M."/>
            <person name="Sun S."/>
            <person name="Cuomo C.A."/>
            <person name="Heitman J."/>
        </authorList>
    </citation>
    <scope>NUCLEOTIDE SEQUENCE</scope>
    <source>
        <strain evidence="1">IND107</strain>
    </source>
</reference>
<dbReference type="EMBL" id="ATAM02000008">
    <property type="protein sequence ID" value="KAL0245781.1"/>
    <property type="molecule type" value="Genomic_DNA"/>
</dbReference>
<proteinExistence type="predicted"/>
<comment type="caution">
    <text evidence="1">The sequence shown here is derived from an EMBL/GenBank/DDBJ whole genome shotgun (WGS) entry which is preliminary data.</text>
</comment>
<organism evidence="1 2">
    <name type="scientific">Cryptococcus tetragattii IND107</name>
    <dbReference type="NCBI Taxonomy" id="1296105"/>
    <lineage>
        <taxon>Eukaryota</taxon>
        <taxon>Fungi</taxon>
        <taxon>Dikarya</taxon>
        <taxon>Basidiomycota</taxon>
        <taxon>Agaricomycotina</taxon>
        <taxon>Tremellomycetes</taxon>
        <taxon>Tremellales</taxon>
        <taxon>Cryptococcaceae</taxon>
        <taxon>Cryptococcus</taxon>
        <taxon>Cryptococcus gattii species complex</taxon>
    </lineage>
</organism>
<dbReference type="RefSeq" id="XP_066612865.1">
    <property type="nucleotide sequence ID" value="XM_066759378.1"/>
</dbReference>
<reference evidence="1" key="1">
    <citation type="submission" date="2015-01" db="EMBL/GenBank/DDBJ databases">
        <authorList>
            <consortium name="The Broad Institute Genomics Platform"/>
            <person name="Cuomo C."/>
            <person name="Litvintseva A."/>
            <person name="Chen Y."/>
            <person name="Heitman J."/>
            <person name="Sun S."/>
            <person name="Springer D."/>
            <person name="Dromer F."/>
            <person name="Young S."/>
            <person name="Zeng Q."/>
            <person name="Gargeya S."/>
            <person name="Abouelleil A."/>
            <person name="Alvarado L."/>
            <person name="Chapman S.B."/>
            <person name="Gainer-Dewar J."/>
            <person name="Goldberg J."/>
            <person name="Griggs A."/>
            <person name="Gujja S."/>
            <person name="Hansen M."/>
            <person name="Howarth C."/>
            <person name="Imamovic A."/>
            <person name="Larimer J."/>
            <person name="Murphy C."/>
            <person name="Naylor J."/>
            <person name="Pearson M."/>
            <person name="Priest M."/>
            <person name="Roberts A."/>
            <person name="Saif S."/>
            <person name="Shea T."/>
            <person name="Sykes S."/>
            <person name="Wortman J."/>
            <person name="Nusbaum C."/>
            <person name="Birren B."/>
        </authorList>
    </citation>
    <scope>NUCLEOTIDE SEQUENCE</scope>
    <source>
        <strain evidence="1">IND107</strain>
    </source>
</reference>
<sequence>MSAGRLKATFSRIRESIEITLDHKHINIFKEHEEKATRKKVDHLTFRQRFGPSFNRQQVTRVQPWRSYYAQQQAFEPLLLIEVRSEILDVSLSRFEVFKVQR</sequence>
<evidence type="ECO:0000313" key="1">
    <source>
        <dbReference type="EMBL" id="KAL0245781.1"/>
    </source>
</evidence>
<gene>
    <name evidence="1" type="ORF">I308_104917</name>
</gene>
<evidence type="ECO:0000313" key="2">
    <source>
        <dbReference type="Proteomes" id="UP000054399"/>
    </source>
</evidence>
<accession>A0ABR3BPT4</accession>